<feature type="domain" description="Pseudouridine synthase II N-terminal" evidence="6">
    <location>
        <begin position="24"/>
        <end position="174"/>
    </location>
</feature>
<dbReference type="NCBIfam" id="TIGR00431">
    <property type="entry name" value="TruB"/>
    <property type="match status" value="1"/>
</dbReference>
<dbReference type="AlphaFoldDB" id="A0A934KJ02"/>
<keyword evidence="4 5" id="KW-0413">Isomerase</keyword>
<evidence type="ECO:0000259" key="6">
    <source>
        <dbReference type="Pfam" id="PF01509"/>
    </source>
</evidence>
<dbReference type="SUPFAM" id="SSF55120">
    <property type="entry name" value="Pseudouridine synthase"/>
    <property type="match status" value="1"/>
</dbReference>
<dbReference type="Pfam" id="PF16198">
    <property type="entry name" value="TruB_C_2"/>
    <property type="match status" value="1"/>
</dbReference>
<protein>
    <recommendedName>
        <fullName evidence="5">tRNA pseudouridine synthase B</fullName>
        <ecNumber evidence="5">5.4.99.25</ecNumber>
    </recommendedName>
    <alternativeName>
        <fullName evidence="5">tRNA pseudouridine(55) synthase</fullName>
        <shortName evidence="5">Psi55 synthase</shortName>
    </alternativeName>
    <alternativeName>
        <fullName evidence="5">tRNA pseudouridylate synthase</fullName>
    </alternativeName>
    <alternativeName>
        <fullName evidence="5">tRNA-uridine isomerase</fullName>
    </alternativeName>
</protein>
<dbReference type="Proteomes" id="UP000620075">
    <property type="component" value="Unassembled WGS sequence"/>
</dbReference>
<evidence type="ECO:0000259" key="7">
    <source>
        <dbReference type="Pfam" id="PF16198"/>
    </source>
</evidence>
<sequence length="293" mass="31375">MKAGVLNVDKPVGASSFAVVRRLRELTSARRVGHAGTLDPLASGVLPILFESATRLSDLAHQLPKTYDAAVHLGFRSATDDAEAELEPGGSTAGLNQVQIAQSLRQFVGAIQQEPPAFSAVKVEGRRAYRRAREGRPARPPAREVQIHSAELLEFGPGPPAVAMVRVVCASGVYLRSLARDLGEKLGCGGYLGALVRSAYGPLKVADAVQLERLLDRAALEARLLPSEVLLPEMPLVRLTVEQEAQVRQGRAVRVLPEPGPGLLRAHDESGRLVALGHADLLRRTFVPDKVLG</sequence>
<dbReference type="Gene3D" id="3.30.2350.10">
    <property type="entry name" value="Pseudouridine synthase"/>
    <property type="match status" value="1"/>
</dbReference>
<dbReference type="RefSeq" id="WP_338179868.1">
    <property type="nucleotide sequence ID" value="NZ_JAEKNQ010000038.1"/>
</dbReference>
<evidence type="ECO:0000256" key="4">
    <source>
        <dbReference type="ARBA" id="ARBA00023235"/>
    </source>
</evidence>
<comment type="similarity">
    <text evidence="2 5">Belongs to the pseudouridine synthase TruB family. Type 1 subfamily.</text>
</comment>
<dbReference type="CDD" id="cd02573">
    <property type="entry name" value="PseudoU_synth_EcTruB"/>
    <property type="match status" value="1"/>
</dbReference>
<feature type="active site" description="Nucleophile" evidence="5">
    <location>
        <position position="39"/>
    </location>
</feature>
<dbReference type="GO" id="GO:0003723">
    <property type="term" value="F:RNA binding"/>
    <property type="evidence" value="ECO:0007669"/>
    <property type="project" value="InterPro"/>
</dbReference>
<evidence type="ECO:0000256" key="1">
    <source>
        <dbReference type="ARBA" id="ARBA00000385"/>
    </source>
</evidence>
<name>A0A934KJ02_9BACT</name>
<organism evidence="8 9">
    <name type="scientific">Candidatus Dormiibacter inghamiae</name>
    <dbReference type="NCBI Taxonomy" id="3127013"/>
    <lineage>
        <taxon>Bacteria</taxon>
        <taxon>Bacillati</taxon>
        <taxon>Candidatus Dormiibacterota</taxon>
        <taxon>Candidatus Dormibacteria</taxon>
        <taxon>Candidatus Dormibacterales</taxon>
        <taxon>Candidatus Dormibacteraceae</taxon>
        <taxon>Candidatus Dormiibacter</taxon>
    </lineage>
</organism>
<dbReference type="GO" id="GO:0031119">
    <property type="term" value="P:tRNA pseudouridine synthesis"/>
    <property type="evidence" value="ECO:0007669"/>
    <property type="project" value="UniProtKB-UniRule"/>
</dbReference>
<accession>A0A934KJ02</accession>
<evidence type="ECO:0000256" key="5">
    <source>
        <dbReference type="HAMAP-Rule" id="MF_01080"/>
    </source>
</evidence>
<dbReference type="EMBL" id="JAEKNQ010000038">
    <property type="protein sequence ID" value="MBJ7603593.1"/>
    <property type="molecule type" value="Genomic_DNA"/>
</dbReference>
<dbReference type="InterPro" id="IPR002501">
    <property type="entry name" value="PsdUridine_synth_N"/>
</dbReference>
<feature type="domain" description="tRNA pseudouridylate synthase B C-terminal" evidence="7">
    <location>
        <begin position="176"/>
        <end position="231"/>
    </location>
</feature>
<evidence type="ECO:0000256" key="2">
    <source>
        <dbReference type="ARBA" id="ARBA00005642"/>
    </source>
</evidence>
<dbReference type="InterPro" id="IPR032819">
    <property type="entry name" value="TruB_C"/>
</dbReference>
<dbReference type="InterPro" id="IPR014780">
    <property type="entry name" value="tRNA_psdUridine_synth_TruB"/>
</dbReference>
<reference evidence="8 9" key="1">
    <citation type="submission" date="2020-10" db="EMBL/GenBank/DDBJ databases">
        <title>Ca. Dormibacterota MAGs.</title>
        <authorList>
            <person name="Montgomery K."/>
        </authorList>
    </citation>
    <scope>NUCLEOTIDE SEQUENCE [LARGE SCALE GENOMIC DNA]</scope>
    <source>
        <strain evidence="8">SC8811_S16_3</strain>
    </source>
</reference>
<evidence type="ECO:0000313" key="8">
    <source>
        <dbReference type="EMBL" id="MBJ7603593.1"/>
    </source>
</evidence>
<comment type="function">
    <text evidence="5">Responsible for synthesis of pseudouridine from uracil-55 in the psi GC loop of transfer RNAs.</text>
</comment>
<dbReference type="Pfam" id="PF01509">
    <property type="entry name" value="TruB_N"/>
    <property type="match status" value="1"/>
</dbReference>
<evidence type="ECO:0000256" key="3">
    <source>
        <dbReference type="ARBA" id="ARBA00022694"/>
    </source>
</evidence>
<dbReference type="EC" id="5.4.99.25" evidence="5"/>
<comment type="catalytic activity">
    <reaction evidence="1 5">
        <text>uridine(55) in tRNA = pseudouridine(55) in tRNA</text>
        <dbReference type="Rhea" id="RHEA:42532"/>
        <dbReference type="Rhea" id="RHEA-COMP:10101"/>
        <dbReference type="Rhea" id="RHEA-COMP:10102"/>
        <dbReference type="ChEBI" id="CHEBI:65314"/>
        <dbReference type="ChEBI" id="CHEBI:65315"/>
        <dbReference type="EC" id="5.4.99.25"/>
    </reaction>
</comment>
<dbReference type="GO" id="GO:1990481">
    <property type="term" value="P:mRNA pseudouridine synthesis"/>
    <property type="evidence" value="ECO:0007669"/>
    <property type="project" value="TreeGrafter"/>
</dbReference>
<dbReference type="PANTHER" id="PTHR13767:SF2">
    <property type="entry name" value="PSEUDOURIDYLATE SYNTHASE TRUB1"/>
    <property type="match status" value="1"/>
</dbReference>
<dbReference type="PANTHER" id="PTHR13767">
    <property type="entry name" value="TRNA-PSEUDOURIDINE SYNTHASE"/>
    <property type="match status" value="1"/>
</dbReference>
<dbReference type="HAMAP" id="MF_01080">
    <property type="entry name" value="TruB_bact"/>
    <property type="match status" value="1"/>
</dbReference>
<dbReference type="InterPro" id="IPR020103">
    <property type="entry name" value="PsdUridine_synth_cat_dom_sf"/>
</dbReference>
<comment type="caution">
    <text evidence="8">The sequence shown here is derived from an EMBL/GenBank/DDBJ whole genome shotgun (WGS) entry which is preliminary data.</text>
</comment>
<proteinExistence type="inferred from homology"/>
<gene>
    <name evidence="5 8" type="primary">truB</name>
    <name evidence="8" type="ORF">JF888_10450</name>
</gene>
<evidence type="ECO:0000313" key="9">
    <source>
        <dbReference type="Proteomes" id="UP000620075"/>
    </source>
</evidence>
<keyword evidence="3 5" id="KW-0819">tRNA processing</keyword>
<dbReference type="GO" id="GO:0160148">
    <property type="term" value="F:tRNA pseudouridine(55) synthase activity"/>
    <property type="evidence" value="ECO:0007669"/>
    <property type="project" value="UniProtKB-EC"/>
</dbReference>